<dbReference type="AlphaFoldDB" id="A0A811L5B0"/>
<protein>
    <submittedName>
        <fullName evidence="2">Uncharacterized protein</fullName>
    </submittedName>
</protein>
<dbReference type="EMBL" id="CAJFDH010000005">
    <property type="protein sequence ID" value="CAD5222723.1"/>
    <property type="molecule type" value="Genomic_DNA"/>
</dbReference>
<evidence type="ECO:0000313" key="2">
    <source>
        <dbReference type="EMBL" id="CAD5222723.1"/>
    </source>
</evidence>
<gene>
    <name evidence="2" type="ORF">BOKJ2_LOCUS9786</name>
</gene>
<dbReference type="OrthoDB" id="10546317at2759"/>
<evidence type="ECO:0000313" key="3">
    <source>
        <dbReference type="Proteomes" id="UP000614601"/>
    </source>
</evidence>
<reference evidence="2" key="1">
    <citation type="submission" date="2020-09" db="EMBL/GenBank/DDBJ databases">
        <authorList>
            <person name="Kikuchi T."/>
        </authorList>
    </citation>
    <scope>NUCLEOTIDE SEQUENCE</scope>
    <source>
        <strain evidence="2">SH1</strain>
    </source>
</reference>
<dbReference type="Proteomes" id="UP000614601">
    <property type="component" value="Unassembled WGS sequence"/>
</dbReference>
<dbReference type="Proteomes" id="UP000783686">
    <property type="component" value="Unassembled WGS sequence"/>
</dbReference>
<proteinExistence type="predicted"/>
<evidence type="ECO:0000256" key="1">
    <source>
        <dbReference type="SAM" id="MobiDB-lite"/>
    </source>
</evidence>
<sequence>MKISFIICLYESSGRGMNYNRPKANNSNGFYGNYSKPYGKDFARRDKNQQDQKSYKQYENESKSYQQRFDKDYRKDDEKATEMHSHHSMTLPHLPEGQKVTHIKSNYNYKSPDRKFRANYPTLTKSNSSYQKSHKHDDNRFRIPMATKSTQTDENFGPIVPLSHSAEHNITYDEAQERHKKYIQAIQKIQFQQPTLRNSKTIPDEYDPKVIHQYYRWDPVINTFLFDEDSIDGPMDTVGYMFWKDKSPSPKAQWKKGNRK</sequence>
<keyword evidence="3" id="KW-1185">Reference proteome</keyword>
<name>A0A811L5B0_9BILA</name>
<accession>A0A811L5B0</accession>
<organism evidence="2 3">
    <name type="scientific">Bursaphelenchus okinawaensis</name>
    <dbReference type="NCBI Taxonomy" id="465554"/>
    <lineage>
        <taxon>Eukaryota</taxon>
        <taxon>Metazoa</taxon>
        <taxon>Ecdysozoa</taxon>
        <taxon>Nematoda</taxon>
        <taxon>Chromadorea</taxon>
        <taxon>Rhabditida</taxon>
        <taxon>Tylenchina</taxon>
        <taxon>Tylenchomorpha</taxon>
        <taxon>Aphelenchoidea</taxon>
        <taxon>Aphelenchoididae</taxon>
        <taxon>Bursaphelenchus</taxon>
    </lineage>
</organism>
<feature type="compositionally biased region" description="Basic and acidic residues" evidence="1">
    <location>
        <begin position="38"/>
        <end position="85"/>
    </location>
</feature>
<comment type="caution">
    <text evidence="2">The sequence shown here is derived from an EMBL/GenBank/DDBJ whole genome shotgun (WGS) entry which is preliminary data.</text>
</comment>
<feature type="region of interest" description="Disordered" evidence="1">
    <location>
        <begin position="17"/>
        <end position="93"/>
    </location>
</feature>
<dbReference type="EMBL" id="CAJFCW020000005">
    <property type="protein sequence ID" value="CAG9116716.1"/>
    <property type="molecule type" value="Genomic_DNA"/>
</dbReference>